<dbReference type="RefSeq" id="WP_107244885.1">
    <property type="nucleotide sequence ID" value="NZ_PYMJ01000032.1"/>
</dbReference>
<protein>
    <submittedName>
        <fullName evidence="1">DUF1471 domain-containing protein</fullName>
    </submittedName>
</protein>
<name>A0A2T3J963_9GAMM</name>
<proteinExistence type="predicted"/>
<dbReference type="OrthoDB" id="5816921at2"/>
<evidence type="ECO:0000313" key="1">
    <source>
        <dbReference type="EMBL" id="PSU45352.1"/>
    </source>
</evidence>
<comment type="caution">
    <text evidence="1">The sequence shown here is derived from an EMBL/GenBank/DDBJ whole genome shotgun (WGS) entry which is preliminary data.</text>
</comment>
<dbReference type="AlphaFoldDB" id="A0A2T3J963"/>
<evidence type="ECO:0000313" key="2">
    <source>
        <dbReference type="Proteomes" id="UP000240987"/>
    </source>
</evidence>
<gene>
    <name evidence="1" type="ORF">C9J12_23230</name>
</gene>
<accession>A0A2T3J963</accession>
<reference evidence="1 2" key="1">
    <citation type="submission" date="2018-01" db="EMBL/GenBank/DDBJ databases">
        <title>Whole genome sequencing of Histamine producing bacteria.</title>
        <authorList>
            <person name="Butler K."/>
        </authorList>
    </citation>
    <scope>NUCLEOTIDE SEQUENCE [LARGE SCALE GENOMIC DNA]</scope>
    <source>
        <strain evidence="1 2">JCM 12947</strain>
    </source>
</reference>
<sequence length="197" mass="21629">MKELITLSFILLSLTGCVTKKIPVNPAAKNISKISEHSVNFLGCELLKTHTIQGAHPNNIEPELKNVTYKSGGNHFSIIEVLDTKKKRPSSVVAAIYQCGKSSDKAKISSEMTQLLPGAHMVKAISFAEIENSTCKLIGSHFVKETSPEAVMTNLANETYMMSGNRYQITKIISIQDGAPTSVYADIYRCKHKSAHF</sequence>
<dbReference type="PROSITE" id="PS51257">
    <property type="entry name" value="PROKAR_LIPOPROTEIN"/>
    <property type="match status" value="1"/>
</dbReference>
<dbReference type="Proteomes" id="UP000240987">
    <property type="component" value="Unassembled WGS sequence"/>
</dbReference>
<dbReference type="EMBL" id="PYMJ01000032">
    <property type="protein sequence ID" value="PSU45352.1"/>
    <property type="molecule type" value="Genomic_DNA"/>
</dbReference>
<organism evidence="1 2">
    <name type="scientific">Photobacterium frigidiphilum</name>
    <dbReference type="NCBI Taxonomy" id="264736"/>
    <lineage>
        <taxon>Bacteria</taxon>
        <taxon>Pseudomonadati</taxon>
        <taxon>Pseudomonadota</taxon>
        <taxon>Gammaproteobacteria</taxon>
        <taxon>Vibrionales</taxon>
        <taxon>Vibrionaceae</taxon>
        <taxon>Photobacterium</taxon>
    </lineage>
</organism>
<keyword evidence="2" id="KW-1185">Reference proteome</keyword>